<name>A0BWP7_PARTE</name>
<proteinExistence type="predicted"/>
<keyword evidence="2" id="KW-0732">Signal</keyword>
<dbReference type="OMA" id="MEFKYAK"/>
<keyword evidence="4" id="KW-1185">Reference proteome</keyword>
<keyword evidence="1" id="KW-1133">Transmembrane helix</keyword>
<reference evidence="3 4" key="1">
    <citation type="journal article" date="2006" name="Nature">
        <title>Global trends of whole-genome duplications revealed by the ciliate Paramecium tetraurelia.</title>
        <authorList>
            <consortium name="Genoscope"/>
            <person name="Aury J.-M."/>
            <person name="Jaillon O."/>
            <person name="Duret L."/>
            <person name="Noel B."/>
            <person name="Jubin C."/>
            <person name="Porcel B.M."/>
            <person name="Segurens B."/>
            <person name="Daubin V."/>
            <person name="Anthouard V."/>
            <person name="Aiach N."/>
            <person name="Arnaiz O."/>
            <person name="Billaut A."/>
            <person name="Beisson J."/>
            <person name="Blanc I."/>
            <person name="Bouhouche K."/>
            <person name="Camara F."/>
            <person name="Duharcourt S."/>
            <person name="Guigo R."/>
            <person name="Gogendeau D."/>
            <person name="Katinka M."/>
            <person name="Keller A.-M."/>
            <person name="Kissmehl R."/>
            <person name="Klotz C."/>
            <person name="Koll F."/>
            <person name="Le Moue A."/>
            <person name="Lepere C."/>
            <person name="Malinsky S."/>
            <person name="Nowacki M."/>
            <person name="Nowak J.K."/>
            <person name="Plattner H."/>
            <person name="Poulain J."/>
            <person name="Ruiz F."/>
            <person name="Serrano V."/>
            <person name="Zagulski M."/>
            <person name="Dessen P."/>
            <person name="Betermier M."/>
            <person name="Weissenbach J."/>
            <person name="Scarpelli C."/>
            <person name="Schachter V."/>
            <person name="Sperling L."/>
            <person name="Meyer E."/>
            <person name="Cohen J."/>
            <person name="Wincker P."/>
        </authorList>
    </citation>
    <scope>NUCLEOTIDE SEQUENCE [LARGE SCALE GENOMIC DNA]</scope>
    <source>
        <strain evidence="3 4">Stock d4-2</strain>
    </source>
</reference>
<dbReference type="OrthoDB" id="288367at2759"/>
<keyword evidence="1" id="KW-0812">Transmembrane</keyword>
<dbReference type="AlphaFoldDB" id="A0BWP7"/>
<sequence>MKQIILAILLFGLCVHAQTDRHTLQGALSLLEKAQTDMSVYDQQEPRLYTWFCSFRDGVQRLFQPITENKLASQYALFGSVPGVILMAGIMPMILLVVFSYGMFKFITYEPKKMEFKYAKLPVKEIQKSQNKQQQYPPFCVFGFI</sequence>
<dbReference type="HOGENOM" id="CLU_1790649_0_0_1"/>
<dbReference type="Proteomes" id="UP000000600">
    <property type="component" value="Unassembled WGS sequence"/>
</dbReference>
<feature type="transmembrane region" description="Helical" evidence="1">
    <location>
        <begin position="84"/>
        <end position="104"/>
    </location>
</feature>
<evidence type="ECO:0000313" key="4">
    <source>
        <dbReference type="Proteomes" id="UP000000600"/>
    </source>
</evidence>
<dbReference type="InParanoid" id="A0BWP7"/>
<dbReference type="GeneID" id="5016146"/>
<feature type="chain" id="PRO_5002622882" evidence="2">
    <location>
        <begin position="18"/>
        <end position="145"/>
    </location>
</feature>
<keyword evidence="1" id="KW-0472">Membrane</keyword>
<dbReference type="RefSeq" id="XP_001430362.1">
    <property type="nucleotide sequence ID" value="XM_001430325.1"/>
</dbReference>
<feature type="signal peptide" evidence="2">
    <location>
        <begin position="1"/>
        <end position="17"/>
    </location>
</feature>
<evidence type="ECO:0000256" key="2">
    <source>
        <dbReference type="SAM" id="SignalP"/>
    </source>
</evidence>
<organism evidence="3 4">
    <name type="scientific">Paramecium tetraurelia</name>
    <dbReference type="NCBI Taxonomy" id="5888"/>
    <lineage>
        <taxon>Eukaryota</taxon>
        <taxon>Sar</taxon>
        <taxon>Alveolata</taxon>
        <taxon>Ciliophora</taxon>
        <taxon>Intramacronucleata</taxon>
        <taxon>Oligohymenophorea</taxon>
        <taxon>Peniculida</taxon>
        <taxon>Parameciidae</taxon>
        <taxon>Paramecium</taxon>
    </lineage>
</organism>
<dbReference type="EMBL" id="CT868022">
    <property type="protein sequence ID" value="CAK62964.1"/>
    <property type="molecule type" value="Genomic_DNA"/>
</dbReference>
<evidence type="ECO:0000256" key="1">
    <source>
        <dbReference type="SAM" id="Phobius"/>
    </source>
</evidence>
<evidence type="ECO:0000313" key="3">
    <source>
        <dbReference type="EMBL" id="CAK62964.1"/>
    </source>
</evidence>
<accession>A0BWP7</accession>
<gene>
    <name evidence="3" type="ORF">GSPATT00032816001</name>
</gene>
<protein>
    <submittedName>
        <fullName evidence="3">Uncharacterized protein</fullName>
    </submittedName>
</protein>
<dbReference type="KEGG" id="ptm:GSPATT00032816001"/>